<evidence type="ECO:0000313" key="1">
    <source>
        <dbReference type="EMBL" id="AUE22592.1"/>
    </source>
</evidence>
<proteinExistence type="predicted"/>
<dbReference type="EMBL" id="MG250483">
    <property type="protein sequence ID" value="AUE22592.1"/>
    <property type="molecule type" value="Genomic_DNA"/>
</dbReference>
<evidence type="ECO:0000313" key="2">
    <source>
        <dbReference type="Proteomes" id="UP000240934"/>
    </source>
</evidence>
<name>A0A2H4YEJ7_9CAUD</name>
<keyword evidence="2" id="KW-1185">Reference proteome</keyword>
<reference evidence="1 2" key="1">
    <citation type="submission" date="2017-10" db="EMBL/GenBank/DDBJ databases">
        <title>Antibacterial composition for extension of chilled fish shelf life and decreasing of risk of food-borne infections, bacteriophage strains for its preparation.</title>
        <authorList>
            <person name="Zulkarneev E.R."/>
            <person name="Aleshkin A.V."/>
            <person name="Rubalsky O.V."/>
            <person name="Kiseleva I.A."/>
            <person name="Rubalskii E.O."/>
            <person name="Lebedev S.N."/>
        </authorList>
    </citation>
    <scope>NUCLEOTIDE SEQUENCE [LARGE SCALE GENOMIC DNA]</scope>
</reference>
<sequence>MIVQIINMIDFYEFKARPALDKYQVMELYHYSLTNRVLEATRYNEYFVDVNLKDTVVRLPMRFIRMIDIEITPEEFDKDFISSGCIVNTGKNVLIKMSSDRTDQGISNTLSWASPNCKIGHSHICTESGRWYQVTLDHETSNIVLTRFNLRY</sequence>
<dbReference type="Proteomes" id="UP000240934">
    <property type="component" value="Segment"/>
</dbReference>
<gene>
    <name evidence="1" type="ORF">Ah1_00051</name>
</gene>
<protein>
    <submittedName>
        <fullName evidence="1">Uncharacterized protein</fullName>
    </submittedName>
</protein>
<organism evidence="1 2">
    <name type="scientific">Aeromonas phage Ah1</name>
    <dbReference type="NCBI Taxonomy" id="2053701"/>
    <lineage>
        <taxon>Viruses</taxon>
        <taxon>Duplodnaviria</taxon>
        <taxon>Heunggongvirae</taxon>
        <taxon>Uroviricota</taxon>
        <taxon>Caudoviricetes</taxon>
        <taxon>Pantevenvirales</taxon>
        <taxon>Straboviridae</taxon>
        <taxon>Cinqassovirus</taxon>
        <taxon>Cinqassovirus ah1</taxon>
    </lineage>
</organism>
<accession>A0A2H4YEJ7</accession>